<feature type="domain" description="Cytochrome oxidase subunit II transmembrane region profile" evidence="20">
    <location>
        <begin position="24"/>
        <end position="122"/>
    </location>
</feature>
<keyword evidence="12 16" id="KW-0560">Oxidoreductase</keyword>
<name>A0A3M8D5L0_9BACL</name>
<dbReference type="InterPro" id="IPR002429">
    <property type="entry name" value="CcO_II-like_C"/>
</dbReference>
<dbReference type="PANTHER" id="PTHR22888:SF18">
    <property type="entry name" value="CYTOCHROME BO(3) UBIQUINOL OXIDASE SUBUNIT 2"/>
    <property type="match status" value="1"/>
</dbReference>
<evidence type="ECO:0000256" key="1">
    <source>
        <dbReference type="ARBA" id="ARBA00000725"/>
    </source>
</evidence>
<evidence type="ECO:0000256" key="3">
    <source>
        <dbReference type="ARBA" id="ARBA00007866"/>
    </source>
</evidence>
<dbReference type="GO" id="GO:0009486">
    <property type="term" value="F:cytochrome bo3 ubiquinol oxidase activity"/>
    <property type="evidence" value="ECO:0007669"/>
    <property type="project" value="InterPro"/>
</dbReference>
<dbReference type="GO" id="GO:0016682">
    <property type="term" value="F:oxidoreductase activity, acting on diphenols and related substances as donors, oxygen as acceptor"/>
    <property type="evidence" value="ECO:0007669"/>
    <property type="project" value="InterPro"/>
</dbReference>
<evidence type="ECO:0000256" key="13">
    <source>
        <dbReference type="ARBA" id="ARBA00023136"/>
    </source>
</evidence>
<comment type="function">
    <text evidence="16">Catalyzes quinol oxidation with the concomitant reduction of oxygen to water. Subunit II transfers the electrons from a quinol to the binuclear center of the catalytic subunit I.</text>
</comment>
<dbReference type="GO" id="GO:0005507">
    <property type="term" value="F:copper ion binding"/>
    <property type="evidence" value="ECO:0007669"/>
    <property type="project" value="InterPro"/>
</dbReference>
<evidence type="ECO:0000256" key="12">
    <source>
        <dbReference type="ARBA" id="ARBA00023002"/>
    </source>
</evidence>
<dbReference type="RefSeq" id="WP_122920074.1">
    <property type="nucleotide sequence ID" value="NZ_RHHQ01000018.1"/>
</dbReference>
<keyword evidence="14" id="KW-0564">Palmitate</keyword>
<keyword evidence="13 16" id="KW-0472">Membrane</keyword>
<dbReference type="SUPFAM" id="SSF49503">
    <property type="entry name" value="Cupredoxins"/>
    <property type="match status" value="1"/>
</dbReference>
<keyword evidence="6 16" id="KW-1003">Cell membrane</keyword>
<dbReference type="Gene3D" id="1.10.287.90">
    <property type="match status" value="1"/>
</dbReference>
<evidence type="ECO:0000256" key="8">
    <source>
        <dbReference type="ARBA" id="ARBA00022692"/>
    </source>
</evidence>
<evidence type="ECO:0000256" key="18">
    <source>
        <dbReference type="SAM" id="Phobius"/>
    </source>
</evidence>
<dbReference type="InterPro" id="IPR011759">
    <property type="entry name" value="Cyt_c_oxidase_su2_TM_dom"/>
</dbReference>
<dbReference type="PROSITE" id="PS50857">
    <property type="entry name" value="COX2_CUA"/>
    <property type="match status" value="1"/>
</dbReference>
<dbReference type="Pfam" id="PF02790">
    <property type="entry name" value="COX2_TM"/>
    <property type="match status" value="1"/>
</dbReference>
<evidence type="ECO:0000256" key="4">
    <source>
        <dbReference type="ARBA" id="ARBA00016131"/>
    </source>
</evidence>
<dbReference type="Proteomes" id="UP000271031">
    <property type="component" value="Unassembled WGS sequence"/>
</dbReference>
<dbReference type="PANTHER" id="PTHR22888">
    <property type="entry name" value="CYTOCHROME C OXIDASE, SUBUNIT II"/>
    <property type="match status" value="1"/>
</dbReference>
<dbReference type="PIRSF" id="PIRSF000292">
    <property type="entry name" value="Ubi_od_II"/>
    <property type="match status" value="1"/>
</dbReference>
<feature type="domain" description="Cytochrome oxidase subunit II copper A binding" evidence="19">
    <location>
        <begin position="126"/>
        <end position="238"/>
    </location>
</feature>
<dbReference type="GO" id="GO:0042773">
    <property type="term" value="P:ATP synthesis coupled electron transport"/>
    <property type="evidence" value="ECO:0007669"/>
    <property type="project" value="TreeGrafter"/>
</dbReference>
<dbReference type="InterPro" id="IPR034227">
    <property type="entry name" value="CuRO_UO_II"/>
</dbReference>
<evidence type="ECO:0000256" key="16">
    <source>
        <dbReference type="PIRNR" id="PIRNR000292"/>
    </source>
</evidence>
<keyword evidence="15" id="KW-0449">Lipoprotein</keyword>
<dbReference type="InterPro" id="IPR006333">
    <property type="entry name" value="Cyt_o_ubiquinol_oxidase_su2"/>
</dbReference>
<keyword evidence="9" id="KW-0732">Signal</keyword>
<feature type="transmembrane region" description="Helical" evidence="18">
    <location>
        <begin position="91"/>
        <end position="112"/>
    </location>
</feature>
<keyword evidence="11 18" id="KW-1133">Transmembrane helix</keyword>
<dbReference type="EMBL" id="RHHQ01000018">
    <property type="protein sequence ID" value="RNB83342.1"/>
    <property type="molecule type" value="Genomic_DNA"/>
</dbReference>
<comment type="catalytic activity">
    <reaction evidence="1 16">
        <text>2 a quinol + O2 = 2 a quinone + 2 H2O</text>
        <dbReference type="Rhea" id="RHEA:55376"/>
        <dbReference type="ChEBI" id="CHEBI:15377"/>
        <dbReference type="ChEBI" id="CHEBI:15379"/>
        <dbReference type="ChEBI" id="CHEBI:24646"/>
        <dbReference type="ChEBI" id="CHEBI:132124"/>
    </reaction>
</comment>
<evidence type="ECO:0000259" key="19">
    <source>
        <dbReference type="PROSITE" id="PS50857"/>
    </source>
</evidence>
<keyword evidence="8 18" id="KW-0812">Transmembrane</keyword>
<dbReference type="InterPro" id="IPR010514">
    <property type="entry name" value="COX_ARM"/>
</dbReference>
<comment type="caution">
    <text evidence="21">The sequence shown here is derived from an EMBL/GenBank/DDBJ whole genome shotgun (WGS) entry which is preliminary data.</text>
</comment>
<feature type="transmembrane region" description="Helical" evidence="18">
    <location>
        <begin position="44"/>
        <end position="70"/>
    </location>
</feature>
<evidence type="ECO:0000256" key="11">
    <source>
        <dbReference type="ARBA" id="ARBA00022989"/>
    </source>
</evidence>
<dbReference type="InterPro" id="IPR008972">
    <property type="entry name" value="Cupredoxin"/>
</dbReference>
<dbReference type="PROSITE" id="PS51257">
    <property type="entry name" value="PROKAR_LIPOPROTEIN"/>
    <property type="match status" value="1"/>
</dbReference>
<protein>
    <recommendedName>
        <fullName evidence="4 16">Quinol oxidase subunit 2</fullName>
        <ecNumber evidence="16">1.10.3.-</ecNumber>
    </recommendedName>
</protein>
<evidence type="ECO:0000256" key="10">
    <source>
        <dbReference type="ARBA" id="ARBA00022982"/>
    </source>
</evidence>
<proteinExistence type="inferred from homology"/>
<dbReference type="OrthoDB" id="9783445at2"/>
<dbReference type="GO" id="GO:0005886">
    <property type="term" value="C:plasma membrane"/>
    <property type="evidence" value="ECO:0007669"/>
    <property type="project" value="UniProtKB-SubCell"/>
</dbReference>
<dbReference type="PROSITE" id="PS50999">
    <property type="entry name" value="COX2_TM"/>
    <property type="match status" value="1"/>
</dbReference>
<dbReference type="InterPro" id="IPR006332">
    <property type="entry name" value="QoxA"/>
</dbReference>
<evidence type="ECO:0000256" key="14">
    <source>
        <dbReference type="ARBA" id="ARBA00023139"/>
    </source>
</evidence>
<evidence type="ECO:0000313" key="22">
    <source>
        <dbReference type="Proteomes" id="UP000271031"/>
    </source>
</evidence>
<keyword evidence="10 16" id="KW-0249">Electron transport</keyword>
<dbReference type="AlphaFoldDB" id="A0A3M8D5L0"/>
<evidence type="ECO:0000256" key="2">
    <source>
        <dbReference type="ARBA" id="ARBA00004651"/>
    </source>
</evidence>
<evidence type="ECO:0000259" key="20">
    <source>
        <dbReference type="PROSITE" id="PS50999"/>
    </source>
</evidence>
<evidence type="ECO:0000256" key="15">
    <source>
        <dbReference type="ARBA" id="ARBA00023288"/>
    </source>
</evidence>
<comment type="similarity">
    <text evidence="3 16">Belongs to the cytochrome c oxidase subunit 2 family.</text>
</comment>
<comment type="subcellular location">
    <subcellularLocation>
        <location evidence="2">Cell membrane</location>
        <topology evidence="2">Multi-pass membrane protein</topology>
    </subcellularLocation>
</comment>
<dbReference type="GO" id="GO:0004129">
    <property type="term" value="F:cytochrome-c oxidase activity"/>
    <property type="evidence" value="ECO:0007669"/>
    <property type="project" value="UniProtKB-UniRule"/>
</dbReference>
<dbReference type="Pfam" id="PF06481">
    <property type="entry name" value="COX_ARM"/>
    <property type="match status" value="1"/>
</dbReference>
<evidence type="ECO:0000256" key="7">
    <source>
        <dbReference type="ARBA" id="ARBA00022660"/>
    </source>
</evidence>
<dbReference type="EC" id="1.10.3.-" evidence="16"/>
<evidence type="ECO:0000313" key="21">
    <source>
        <dbReference type="EMBL" id="RNB83342.1"/>
    </source>
</evidence>
<evidence type="ECO:0000256" key="9">
    <source>
        <dbReference type="ARBA" id="ARBA00022729"/>
    </source>
</evidence>
<dbReference type="Gene3D" id="2.60.40.420">
    <property type="entry name" value="Cupredoxins - blue copper proteins"/>
    <property type="match status" value="1"/>
</dbReference>
<dbReference type="InterPro" id="IPR045187">
    <property type="entry name" value="CcO_II"/>
</dbReference>
<dbReference type="InterPro" id="IPR036257">
    <property type="entry name" value="Cyt_c_oxidase_su2_TM_sf"/>
</dbReference>
<keyword evidence="5 16" id="KW-0813">Transport</keyword>
<evidence type="ECO:0000256" key="5">
    <source>
        <dbReference type="ARBA" id="ARBA00022448"/>
    </source>
</evidence>
<evidence type="ECO:0000256" key="17">
    <source>
        <dbReference type="SAM" id="MobiDB-lite"/>
    </source>
</evidence>
<dbReference type="NCBIfam" id="TIGR01432">
    <property type="entry name" value="QOXA"/>
    <property type="match status" value="1"/>
</dbReference>
<keyword evidence="7 16" id="KW-0679">Respiratory chain</keyword>
<gene>
    <name evidence="21" type="primary">qoxA</name>
    <name evidence="21" type="ORF">EDM56_21990</name>
</gene>
<organism evidence="21 22">
    <name type="scientific">Brevibacillus fluminis</name>
    <dbReference type="NCBI Taxonomy" id="511487"/>
    <lineage>
        <taxon>Bacteria</taxon>
        <taxon>Bacillati</taxon>
        <taxon>Bacillota</taxon>
        <taxon>Bacilli</taxon>
        <taxon>Bacillales</taxon>
        <taxon>Paenibacillaceae</taxon>
        <taxon>Brevibacillus</taxon>
    </lineage>
</organism>
<dbReference type="SUPFAM" id="SSF81464">
    <property type="entry name" value="Cytochrome c oxidase subunit II-like, transmembrane region"/>
    <property type="match status" value="1"/>
</dbReference>
<accession>A0A3M8D5L0</accession>
<sequence length="329" mass="36821">MSGRKALRQISFWVLAVLASVLLSGCGSEYVVLNPKGPVAETQYNLIVISTILCAIIIIPVFVITAFIVYRYRDTKDNKAPYKPQWAHNTALEVIWWTIPVIIIAILGYFTARDTYALVESPNKEVKPITIQVTSLDWKWMFTYPEQNIATVNYLEIPAGVPVQFRLSADGPMNSFWVPELGGQIYAMSGMATKMYLQADKPGEYEGLGANFTGKDFAHMQFKVIAKPQAEFDQWVKEAKSSNNPVMTKQDYEELRKPGTSDVKTYSAFPKGLFEEIVMKYSHGHDGNMSQEQPAGEQKSDQKAEGSASEAHQMPGMDMSQMPGMDMSK</sequence>
<keyword evidence="22" id="KW-1185">Reference proteome</keyword>
<reference evidence="21 22" key="1">
    <citation type="submission" date="2018-10" db="EMBL/GenBank/DDBJ databases">
        <title>Phylogenomics of Brevibacillus.</title>
        <authorList>
            <person name="Dunlap C."/>
        </authorList>
    </citation>
    <scope>NUCLEOTIDE SEQUENCE [LARGE SCALE GENOMIC DNA]</scope>
    <source>
        <strain evidence="21 22">JCM 15716</strain>
    </source>
</reference>
<evidence type="ECO:0000256" key="6">
    <source>
        <dbReference type="ARBA" id="ARBA00022475"/>
    </source>
</evidence>
<dbReference type="CDD" id="cd04212">
    <property type="entry name" value="CuRO_UO_II"/>
    <property type="match status" value="1"/>
</dbReference>
<feature type="region of interest" description="Disordered" evidence="17">
    <location>
        <begin position="284"/>
        <end position="329"/>
    </location>
</feature>